<protein>
    <submittedName>
        <fullName evidence="2">Glycosyltransferase involved in cell wall biosynthesis</fullName>
    </submittedName>
</protein>
<name>A0A7W9WBN7_9BACT</name>
<sequence length="294" mass="34015">MLETLDSLWNQNYKPIEIVIVDDHSQDNSDEVIASWVKRHEPLCDSAERVLKYIYQNENRGVCHTLNTAIKNSNGVYISTIGSDDIYLLDKISEQVKLLESADEGVGMLTSAIEFIDEQGNYMNKPDDFAVSHPENIFIPLLERCFIAAMSTLVRRSCYEKVGLFDEKLPFEDWDMWLRIAKEYRILYSPKVSALYRRHSASSFETRKRQDQEGSLMLLNKHRGFSPEADHIIKAQTRLRSELLYQIGSPQAAHWLRVRWQDDHSLISWGLYMCAKLGIPGKSVMKAQRLLGRR</sequence>
<proteinExistence type="predicted"/>
<organism evidence="2 3">
    <name type="scientific">Hymenobacter luteus</name>
    <dbReference type="NCBI Taxonomy" id="1411122"/>
    <lineage>
        <taxon>Bacteria</taxon>
        <taxon>Pseudomonadati</taxon>
        <taxon>Bacteroidota</taxon>
        <taxon>Cytophagia</taxon>
        <taxon>Cytophagales</taxon>
        <taxon>Hymenobacteraceae</taxon>
        <taxon>Hymenobacter</taxon>
    </lineage>
</organism>
<dbReference type="AlphaFoldDB" id="A0A7W9WBN7"/>
<dbReference type="PANTHER" id="PTHR22916:SF3">
    <property type="entry name" value="UDP-GLCNAC:BETAGAL BETA-1,3-N-ACETYLGLUCOSAMINYLTRANSFERASE-LIKE PROTEIN 1"/>
    <property type="match status" value="1"/>
</dbReference>
<dbReference type="EMBL" id="JACHGG010000002">
    <property type="protein sequence ID" value="MBB6059183.1"/>
    <property type="molecule type" value="Genomic_DNA"/>
</dbReference>
<dbReference type="InterPro" id="IPR001173">
    <property type="entry name" value="Glyco_trans_2-like"/>
</dbReference>
<dbReference type="Gene3D" id="3.90.550.10">
    <property type="entry name" value="Spore Coat Polysaccharide Biosynthesis Protein SpsA, Chain A"/>
    <property type="match status" value="1"/>
</dbReference>
<dbReference type="Pfam" id="PF00535">
    <property type="entry name" value="Glycos_transf_2"/>
    <property type="match status" value="1"/>
</dbReference>
<feature type="domain" description="Glycosyltransferase 2-like" evidence="1">
    <location>
        <begin position="2"/>
        <end position="162"/>
    </location>
</feature>
<accession>A0A7W9WBN7</accession>
<evidence type="ECO:0000313" key="3">
    <source>
        <dbReference type="Proteomes" id="UP000532746"/>
    </source>
</evidence>
<dbReference type="SUPFAM" id="SSF53448">
    <property type="entry name" value="Nucleotide-diphospho-sugar transferases"/>
    <property type="match status" value="1"/>
</dbReference>
<dbReference type="InterPro" id="IPR029044">
    <property type="entry name" value="Nucleotide-diphossugar_trans"/>
</dbReference>
<reference evidence="2 3" key="1">
    <citation type="submission" date="2020-08" db="EMBL/GenBank/DDBJ databases">
        <title>Genomic Encyclopedia of Type Strains, Phase IV (KMG-IV): sequencing the most valuable type-strain genomes for metagenomic binning, comparative biology and taxonomic classification.</title>
        <authorList>
            <person name="Goeker M."/>
        </authorList>
    </citation>
    <scope>NUCLEOTIDE SEQUENCE [LARGE SCALE GENOMIC DNA]</scope>
    <source>
        <strain evidence="2 3">DSM 26718</strain>
    </source>
</reference>
<dbReference type="GO" id="GO:0016758">
    <property type="term" value="F:hexosyltransferase activity"/>
    <property type="evidence" value="ECO:0007669"/>
    <property type="project" value="UniProtKB-ARBA"/>
</dbReference>
<comment type="caution">
    <text evidence="2">The sequence shown here is derived from an EMBL/GenBank/DDBJ whole genome shotgun (WGS) entry which is preliminary data.</text>
</comment>
<keyword evidence="3" id="KW-1185">Reference proteome</keyword>
<dbReference type="PANTHER" id="PTHR22916">
    <property type="entry name" value="GLYCOSYLTRANSFERASE"/>
    <property type="match status" value="1"/>
</dbReference>
<evidence type="ECO:0000313" key="2">
    <source>
        <dbReference type="EMBL" id="MBB6059183.1"/>
    </source>
</evidence>
<gene>
    <name evidence="2" type="ORF">HNQ93_002029</name>
</gene>
<keyword evidence="2" id="KW-0808">Transferase</keyword>
<evidence type="ECO:0000259" key="1">
    <source>
        <dbReference type="Pfam" id="PF00535"/>
    </source>
</evidence>
<dbReference type="Proteomes" id="UP000532746">
    <property type="component" value="Unassembled WGS sequence"/>
</dbReference>